<evidence type="ECO:0000313" key="2">
    <source>
        <dbReference type="Proteomes" id="UP000228380"/>
    </source>
</evidence>
<feature type="transmembrane region" description="Helical" evidence="1">
    <location>
        <begin position="44"/>
        <end position="64"/>
    </location>
</feature>
<dbReference type="PANTHER" id="PTHR35758">
    <property type="entry name" value="TRANSMEMBRANE PROTEIN"/>
    <property type="match status" value="1"/>
</dbReference>
<sequence>MRRTTYTEKLAAIALGLLAVLSPLYIDRKPPVEPEYDDGYGSLAMWLPFVLIVLIVVINFTCFLDRRFTRFDPYWIHRVGGSSCGIIAILLVLGFVLKCKASLKS</sequence>
<dbReference type="KEGG" id="pda:103716287"/>
<keyword evidence="1" id="KW-0812">Transmembrane</keyword>
<dbReference type="Proteomes" id="UP000228380">
    <property type="component" value="Chromosome 15"/>
</dbReference>
<reference evidence="3" key="2">
    <citation type="submission" date="2025-08" db="UniProtKB">
        <authorList>
            <consortium name="RefSeq"/>
        </authorList>
    </citation>
    <scope>IDENTIFICATION</scope>
    <source>
        <tissue evidence="3">Young leaves</tissue>
    </source>
</reference>
<gene>
    <name evidence="3" type="primary">LOC103716287</name>
</gene>
<dbReference type="PANTHER" id="PTHR35758:SF2">
    <property type="entry name" value="TRANSMEMBRANE PROTEIN"/>
    <property type="match status" value="1"/>
</dbReference>
<organism evidence="2 3">
    <name type="scientific">Phoenix dactylifera</name>
    <name type="common">Date palm</name>
    <dbReference type="NCBI Taxonomy" id="42345"/>
    <lineage>
        <taxon>Eukaryota</taxon>
        <taxon>Viridiplantae</taxon>
        <taxon>Streptophyta</taxon>
        <taxon>Embryophyta</taxon>
        <taxon>Tracheophyta</taxon>
        <taxon>Spermatophyta</taxon>
        <taxon>Magnoliopsida</taxon>
        <taxon>Liliopsida</taxon>
        <taxon>Arecaceae</taxon>
        <taxon>Coryphoideae</taxon>
        <taxon>Phoeniceae</taxon>
        <taxon>Phoenix</taxon>
    </lineage>
</organism>
<evidence type="ECO:0000313" key="3">
    <source>
        <dbReference type="RefSeq" id="XP_008802449.1"/>
    </source>
</evidence>
<reference evidence="2" key="1">
    <citation type="journal article" date="2019" name="Nat. Commun.">
        <title>Genome-wide association mapping of date palm fruit traits.</title>
        <authorList>
            <person name="Hazzouri K.M."/>
            <person name="Gros-Balthazard M."/>
            <person name="Flowers J.M."/>
            <person name="Copetti D."/>
            <person name="Lemansour A."/>
            <person name="Lebrun M."/>
            <person name="Masmoudi K."/>
            <person name="Ferrand S."/>
            <person name="Dhar M.I."/>
            <person name="Fresquez Z.A."/>
            <person name="Rosas U."/>
            <person name="Zhang J."/>
            <person name="Talag J."/>
            <person name="Lee S."/>
            <person name="Kudrna D."/>
            <person name="Powell R.F."/>
            <person name="Leitch I.J."/>
            <person name="Krueger R.R."/>
            <person name="Wing R.A."/>
            <person name="Amiri K.M.A."/>
            <person name="Purugganan M.D."/>
        </authorList>
    </citation>
    <scope>NUCLEOTIDE SEQUENCE [LARGE SCALE GENOMIC DNA]</scope>
    <source>
        <strain evidence="2">cv. Khalas</strain>
    </source>
</reference>
<keyword evidence="1" id="KW-0472">Membrane</keyword>
<dbReference type="AlphaFoldDB" id="A0A8B7CMM9"/>
<accession>A0A8B7CMM9</accession>
<dbReference type="RefSeq" id="XP_008802449.1">
    <property type="nucleotide sequence ID" value="XM_008804227.4"/>
</dbReference>
<name>A0A8B7CMM9_PHODC</name>
<dbReference type="GeneID" id="103716287"/>
<dbReference type="OrthoDB" id="1929320at2759"/>
<proteinExistence type="predicted"/>
<feature type="transmembrane region" description="Helical" evidence="1">
    <location>
        <begin position="76"/>
        <end position="97"/>
    </location>
</feature>
<evidence type="ECO:0000256" key="1">
    <source>
        <dbReference type="SAM" id="Phobius"/>
    </source>
</evidence>
<keyword evidence="2" id="KW-1185">Reference proteome</keyword>
<protein>
    <submittedName>
        <fullName evidence="3">Uncharacterized protein LOC103716287</fullName>
    </submittedName>
</protein>
<keyword evidence="1" id="KW-1133">Transmembrane helix</keyword>